<dbReference type="Proteomes" id="UP001157502">
    <property type="component" value="Chromosome 7"/>
</dbReference>
<comment type="caution">
    <text evidence="1">The sequence shown here is derived from an EMBL/GenBank/DDBJ whole genome shotgun (WGS) entry which is preliminary data.</text>
</comment>
<proteinExistence type="predicted"/>
<evidence type="ECO:0000313" key="1">
    <source>
        <dbReference type="EMBL" id="KAJ8009467.1"/>
    </source>
</evidence>
<accession>A0ACC2H0L9</accession>
<reference evidence="1" key="1">
    <citation type="submission" date="2021-05" db="EMBL/GenBank/DDBJ databases">
        <authorList>
            <person name="Pan Q."/>
            <person name="Jouanno E."/>
            <person name="Zahm M."/>
            <person name="Klopp C."/>
            <person name="Cabau C."/>
            <person name="Louis A."/>
            <person name="Berthelot C."/>
            <person name="Parey E."/>
            <person name="Roest Crollius H."/>
            <person name="Montfort J."/>
            <person name="Robinson-Rechavi M."/>
            <person name="Bouchez O."/>
            <person name="Lampietro C."/>
            <person name="Lopez Roques C."/>
            <person name="Donnadieu C."/>
            <person name="Postlethwait J."/>
            <person name="Bobe J."/>
            <person name="Dillon D."/>
            <person name="Chandos A."/>
            <person name="von Hippel F."/>
            <person name="Guiguen Y."/>
        </authorList>
    </citation>
    <scope>NUCLEOTIDE SEQUENCE</scope>
    <source>
        <strain evidence="1">YG-Jan2019</strain>
    </source>
</reference>
<organism evidence="1 2">
    <name type="scientific">Dallia pectoralis</name>
    <name type="common">Alaska blackfish</name>
    <dbReference type="NCBI Taxonomy" id="75939"/>
    <lineage>
        <taxon>Eukaryota</taxon>
        <taxon>Metazoa</taxon>
        <taxon>Chordata</taxon>
        <taxon>Craniata</taxon>
        <taxon>Vertebrata</taxon>
        <taxon>Euteleostomi</taxon>
        <taxon>Actinopterygii</taxon>
        <taxon>Neopterygii</taxon>
        <taxon>Teleostei</taxon>
        <taxon>Protacanthopterygii</taxon>
        <taxon>Esociformes</taxon>
        <taxon>Umbridae</taxon>
        <taxon>Dallia</taxon>
    </lineage>
</organism>
<name>A0ACC2H0L9_DALPE</name>
<gene>
    <name evidence="1" type="ORF">DPEC_G00089180</name>
</gene>
<keyword evidence="2" id="KW-1185">Reference proteome</keyword>
<sequence>MATPLSSSFGDSTSSDQSTSSEDTPSSCKQDDFTCSELCSICKAKLERNPHREVRFNTLYSLGRMLGQGGYGVVAIKFIPRSESEVYLTEHGTVYKHSLEVVLMHLVSQPPVCENEVELLDWYELPHTSYTLHGPV</sequence>
<protein>
    <submittedName>
        <fullName evidence="1">Uncharacterized protein</fullName>
    </submittedName>
</protein>
<evidence type="ECO:0000313" key="2">
    <source>
        <dbReference type="Proteomes" id="UP001157502"/>
    </source>
</evidence>
<dbReference type="EMBL" id="CM055734">
    <property type="protein sequence ID" value="KAJ8009467.1"/>
    <property type="molecule type" value="Genomic_DNA"/>
</dbReference>